<dbReference type="Proteomes" id="UP000053411">
    <property type="component" value="Unassembled WGS sequence"/>
</dbReference>
<keyword evidence="3" id="KW-1185">Reference proteome</keyword>
<evidence type="ECO:0000313" key="2">
    <source>
        <dbReference type="EMBL" id="KIX92633.1"/>
    </source>
</evidence>
<dbReference type="RefSeq" id="XP_016626756.1">
    <property type="nucleotide sequence ID" value="XM_016782150.1"/>
</dbReference>
<name>A0A0D2K8F9_9EURO</name>
<proteinExistence type="predicted"/>
<dbReference type="PANTHER" id="PTHR34846">
    <property type="entry name" value="4-CARBOXYMUCONOLACTONE DECARBOXYLASE FAMILY PROTEIN (AFU_ORTHOLOGUE AFUA_6G11590)"/>
    <property type="match status" value="1"/>
</dbReference>
<dbReference type="VEuPathDB" id="FungiDB:Z520_11662"/>
<dbReference type="Gene3D" id="1.20.1290.10">
    <property type="entry name" value="AhpD-like"/>
    <property type="match status" value="1"/>
</dbReference>
<dbReference type="EMBL" id="KN848102">
    <property type="protein sequence ID" value="KIX92633.1"/>
    <property type="molecule type" value="Genomic_DNA"/>
</dbReference>
<gene>
    <name evidence="2" type="ORF">Z520_11662</name>
</gene>
<evidence type="ECO:0000259" key="1">
    <source>
        <dbReference type="Pfam" id="PF02627"/>
    </source>
</evidence>
<reference evidence="2 3" key="1">
    <citation type="submission" date="2015-01" db="EMBL/GenBank/DDBJ databases">
        <title>The Genome Sequence of Fonsecaea multimorphosa CBS 102226.</title>
        <authorList>
            <consortium name="The Broad Institute Genomics Platform"/>
            <person name="Cuomo C."/>
            <person name="de Hoog S."/>
            <person name="Gorbushina A."/>
            <person name="Stielow B."/>
            <person name="Teixiera M."/>
            <person name="Abouelleil A."/>
            <person name="Chapman S.B."/>
            <person name="Priest M."/>
            <person name="Young S.K."/>
            <person name="Wortman J."/>
            <person name="Nusbaum C."/>
            <person name="Birren B."/>
        </authorList>
    </citation>
    <scope>NUCLEOTIDE SEQUENCE [LARGE SCALE GENOMIC DNA]</scope>
    <source>
        <strain evidence="2 3">CBS 102226</strain>
    </source>
</reference>
<protein>
    <recommendedName>
        <fullName evidence="1">Carboxymuconolactone decarboxylase-like domain-containing protein</fullName>
    </recommendedName>
</protein>
<dbReference type="SUPFAM" id="SSF69118">
    <property type="entry name" value="AhpD-like"/>
    <property type="match status" value="1"/>
</dbReference>
<evidence type="ECO:0000313" key="3">
    <source>
        <dbReference type="Proteomes" id="UP000053411"/>
    </source>
</evidence>
<dbReference type="PANTHER" id="PTHR34846:SF11">
    <property type="entry name" value="4-CARBOXYMUCONOLACTONE DECARBOXYLASE FAMILY PROTEIN (AFU_ORTHOLOGUE AFUA_6G11590)"/>
    <property type="match status" value="1"/>
</dbReference>
<dbReference type="AlphaFoldDB" id="A0A0D2K8F9"/>
<feature type="domain" description="Carboxymuconolactone decarboxylase-like" evidence="1">
    <location>
        <begin position="56"/>
        <end position="139"/>
    </location>
</feature>
<dbReference type="STRING" id="1442371.A0A0D2K8F9"/>
<dbReference type="OrthoDB" id="2567457at2759"/>
<dbReference type="InterPro" id="IPR003779">
    <property type="entry name" value="CMD-like"/>
</dbReference>
<sequence>MSSRLGLIDPASLSVEQKEAYDIMDGYTTQRYGESPTIKREDGCLLGPFGVQLHLPGIAQHFVGIGKTLLAVPGLSARAREVAINVVGAHTKAAYEHAAHARAALTLGFSKAQLDEIESGVCPADLGDDEKVAFDVATELLERPGPLREDVWQRAVGVLGNSGAMVLVQYIGWYRYIATILNGFDVQVPESR</sequence>
<dbReference type="GO" id="GO:0051920">
    <property type="term" value="F:peroxiredoxin activity"/>
    <property type="evidence" value="ECO:0007669"/>
    <property type="project" value="InterPro"/>
</dbReference>
<organism evidence="2 3">
    <name type="scientific">Fonsecaea multimorphosa CBS 102226</name>
    <dbReference type="NCBI Taxonomy" id="1442371"/>
    <lineage>
        <taxon>Eukaryota</taxon>
        <taxon>Fungi</taxon>
        <taxon>Dikarya</taxon>
        <taxon>Ascomycota</taxon>
        <taxon>Pezizomycotina</taxon>
        <taxon>Eurotiomycetes</taxon>
        <taxon>Chaetothyriomycetidae</taxon>
        <taxon>Chaetothyriales</taxon>
        <taxon>Herpotrichiellaceae</taxon>
        <taxon>Fonsecaea</taxon>
    </lineage>
</organism>
<dbReference type="InterPro" id="IPR029032">
    <property type="entry name" value="AhpD-like"/>
</dbReference>
<dbReference type="Pfam" id="PF02627">
    <property type="entry name" value="CMD"/>
    <property type="match status" value="1"/>
</dbReference>
<accession>A0A0D2K8F9</accession>
<dbReference type="GeneID" id="27717408"/>